<keyword evidence="2" id="KW-1185">Reference proteome</keyword>
<comment type="caution">
    <text evidence="1">The sequence shown here is derived from an EMBL/GenBank/DDBJ whole genome shotgun (WGS) entry which is preliminary data.</text>
</comment>
<organism evidence="1 2">
    <name type="scientific">Thalictrum thalictroides</name>
    <name type="common">Rue-anemone</name>
    <name type="synonym">Anemone thalictroides</name>
    <dbReference type="NCBI Taxonomy" id="46969"/>
    <lineage>
        <taxon>Eukaryota</taxon>
        <taxon>Viridiplantae</taxon>
        <taxon>Streptophyta</taxon>
        <taxon>Embryophyta</taxon>
        <taxon>Tracheophyta</taxon>
        <taxon>Spermatophyta</taxon>
        <taxon>Magnoliopsida</taxon>
        <taxon>Ranunculales</taxon>
        <taxon>Ranunculaceae</taxon>
        <taxon>Thalictroideae</taxon>
        <taxon>Thalictrum</taxon>
    </lineage>
</organism>
<protein>
    <submittedName>
        <fullName evidence="1">Uncharacterized protein</fullName>
    </submittedName>
</protein>
<sequence length="68" mass="8185">LELFEALSKHISWSSWLFIKLGKRKKEKQKEVEDDEEGWDWALVLCGSLLHCLCNRVYHFSSTYRFCF</sequence>
<reference evidence="1 2" key="1">
    <citation type="submission" date="2020-06" db="EMBL/GenBank/DDBJ databases">
        <title>Transcriptomic and genomic resources for Thalictrum thalictroides and T. hernandezii: Facilitating candidate gene discovery in an emerging model plant lineage.</title>
        <authorList>
            <person name="Arias T."/>
            <person name="Riano-Pachon D.M."/>
            <person name="Di Stilio V.S."/>
        </authorList>
    </citation>
    <scope>NUCLEOTIDE SEQUENCE [LARGE SCALE GENOMIC DNA]</scope>
    <source>
        <strain evidence="2">cv. WT478/WT964</strain>
        <tissue evidence="1">Leaves</tissue>
    </source>
</reference>
<dbReference type="Proteomes" id="UP000554482">
    <property type="component" value="Unassembled WGS sequence"/>
</dbReference>
<feature type="non-terminal residue" evidence="1">
    <location>
        <position position="68"/>
    </location>
</feature>
<feature type="non-terminal residue" evidence="1">
    <location>
        <position position="1"/>
    </location>
</feature>
<evidence type="ECO:0000313" key="2">
    <source>
        <dbReference type="Proteomes" id="UP000554482"/>
    </source>
</evidence>
<accession>A0A7J6VIV1</accession>
<name>A0A7J6VIV1_THATH</name>
<dbReference type="EMBL" id="JABWDY010031259">
    <property type="protein sequence ID" value="KAF5185049.1"/>
    <property type="molecule type" value="Genomic_DNA"/>
</dbReference>
<evidence type="ECO:0000313" key="1">
    <source>
        <dbReference type="EMBL" id="KAF5185049.1"/>
    </source>
</evidence>
<proteinExistence type="predicted"/>
<dbReference type="AlphaFoldDB" id="A0A7J6VIV1"/>
<gene>
    <name evidence="1" type="ORF">FRX31_025364</name>
</gene>